<feature type="compositionally biased region" description="Basic and acidic residues" evidence="1">
    <location>
        <begin position="288"/>
        <end position="302"/>
    </location>
</feature>
<dbReference type="PRINTS" id="PR01217">
    <property type="entry name" value="PRICHEXTENSN"/>
</dbReference>
<comment type="caution">
    <text evidence="3">The sequence shown here is derived from an EMBL/GenBank/DDBJ whole genome shotgun (WGS) entry which is preliminary data.</text>
</comment>
<organism evidence="3 4">
    <name type="scientific">Coprinellus micaceus</name>
    <name type="common">Glistening ink-cap mushroom</name>
    <name type="synonym">Coprinus micaceus</name>
    <dbReference type="NCBI Taxonomy" id="71717"/>
    <lineage>
        <taxon>Eukaryota</taxon>
        <taxon>Fungi</taxon>
        <taxon>Dikarya</taxon>
        <taxon>Basidiomycota</taxon>
        <taxon>Agaricomycotina</taxon>
        <taxon>Agaricomycetes</taxon>
        <taxon>Agaricomycetidae</taxon>
        <taxon>Agaricales</taxon>
        <taxon>Agaricineae</taxon>
        <taxon>Psathyrellaceae</taxon>
        <taxon>Coprinellus</taxon>
    </lineage>
</organism>
<feature type="region of interest" description="Disordered" evidence="1">
    <location>
        <begin position="271"/>
        <end position="365"/>
    </location>
</feature>
<dbReference type="SUPFAM" id="SSF56973">
    <property type="entry name" value="Aerolisin/ETX pore-forming domain"/>
    <property type="match status" value="1"/>
</dbReference>
<feature type="signal peptide" evidence="2">
    <location>
        <begin position="1"/>
        <end position="22"/>
    </location>
</feature>
<dbReference type="Gene3D" id="2.170.15.10">
    <property type="entry name" value="Proaerolysin, chain A, domain 3"/>
    <property type="match status" value="1"/>
</dbReference>
<feature type="compositionally biased region" description="Pro residues" evidence="1">
    <location>
        <begin position="317"/>
        <end position="334"/>
    </location>
</feature>
<protein>
    <submittedName>
        <fullName evidence="3">Uncharacterized protein</fullName>
    </submittedName>
</protein>
<evidence type="ECO:0000313" key="4">
    <source>
        <dbReference type="Proteomes" id="UP000298030"/>
    </source>
</evidence>
<evidence type="ECO:0000256" key="2">
    <source>
        <dbReference type="SAM" id="SignalP"/>
    </source>
</evidence>
<sequence length="365" mass="39366">MIFETGFLALAFLVAFPSLTTALPIESRQFEELDVVNLEARQGALSCHPVNIDQIKTLAAWKKIEQYAKDNYGEGGVNIVANPSEYPDRQLQACMKGGKIPVQFAEKPQCTTDRKNIDGKSIGTNSEIEFTTKTGISQTSSWTVTHSSTLTAGVKFGVTVGVPGIGASAETYMETTIHNERSTSFEGKNEHEETVKMKFSNKAGDQCKMELVTQMCTATAKGRAPVVASGFVWFNYEDKRAPKSGGDAHYKYSINIDSILSEDERTSFIEFQGPMNSKSSTTYNTNCSKDKGPAKKPADKKPNAPKNPAPGKGKPAPGKPAPKPAPGKPAPKPKPAPKKPTPKPKPATKPGKPAPRPAGKPTKKR</sequence>
<dbReference type="EMBL" id="QPFP01000005">
    <property type="protein sequence ID" value="TEB36978.1"/>
    <property type="molecule type" value="Genomic_DNA"/>
</dbReference>
<dbReference type="Proteomes" id="UP000298030">
    <property type="component" value="Unassembled WGS sequence"/>
</dbReference>
<keyword evidence="4" id="KW-1185">Reference proteome</keyword>
<dbReference type="AlphaFoldDB" id="A0A4Y7TSW5"/>
<gene>
    <name evidence="3" type="ORF">FA13DRAFT_1787266</name>
</gene>
<feature type="compositionally biased region" description="Low complexity" evidence="1">
    <location>
        <begin position="304"/>
        <end position="316"/>
    </location>
</feature>
<dbReference type="OrthoDB" id="3010635at2759"/>
<reference evidence="3 4" key="1">
    <citation type="journal article" date="2019" name="Nat. Ecol. Evol.">
        <title>Megaphylogeny resolves global patterns of mushroom evolution.</title>
        <authorList>
            <person name="Varga T."/>
            <person name="Krizsan K."/>
            <person name="Foldi C."/>
            <person name="Dima B."/>
            <person name="Sanchez-Garcia M."/>
            <person name="Sanchez-Ramirez S."/>
            <person name="Szollosi G.J."/>
            <person name="Szarkandi J.G."/>
            <person name="Papp V."/>
            <person name="Albert L."/>
            <person name="Andreopoulos W."/>
            <person name="Angelini C."/>
            <person name="Antonin V."/>
            <person name="Barry K.W."/>
            <person name="Bougher N.L."/>
            <person name="Buchanan P."/>
            <person name="Buyck B."/>
            <person name="Bense V."/>
            <person name="Catcheside P."/>
            <person name="Chovatia M."/>
            <person name="Cooper J."/>
            <person name="Damon W."/>
            <person name="Desjardin D."/>
            <person name="Finy P."/>
            <person name="Geml J."/>
            <person name="Haridas S."/>
            <person name="Hughes K."/>
            <person name="Justo A."/>
            <person name="Karasinski D."/>
            <person name="Kautmanova I."/>
            <person name="Kiss B."/>
            <person name="Kocsube S."/>
            <person name="Kotiranta H."/>
            <person name="LaButti K.M."/>
            <person name="Lechner B.E."/>
            <person name="Liimatainen K."/>
            <person name="Lipzen A."/>
            <person name="Lukacs Z."/>
            <person name="Mihaltcheva S."/>
            <person name="Morgado L.N."/>
            <person name="Niskanen T."/>
            <person name="Noordeloos M.E."/>
            <person name="Ohm R.A."/>
            <person name="Ortiz-Santana B."/>
            <person name="Ovrebo C."/>
            <person name="Racz N."/>
            <person name="Riley R."/>
            <person name="Savchenko A."/>
            <person name="Shiryaev A."/>
            <person name="Soop K."/>
            <person name="Spirin V."/>
            <person name="Szebenyi C."/>
            <person name="Tomsovsky M."/>
            <person name="Tulloss R.E."/>
            <person name="Uehling J."/>
            <person name="Grigoriev I.V."/>
            <person name="Vagvolgyi C."/>
            <person name="Papp T."/>
            <person name="Martin F.M."/>
            <person name="Miettinen O."/>
            <person name="Hibbett D.S."/>
            <person name="Nagy L.G."/>
        </authorList>
    </citation>
    <scope>NUCLEOTIDE SEQUENCE [LARGE SCALE GENOMIC DNA]</scope>
    <source>
        <strain evidence="3 4">FP101781</strain>
    </source>
</reference>
<keyword evidence="2" id="KW-0732">Signal</keyword>
<proteinExistence type="predicted"/>
<name>A0A4Y7TSW5_COPMI</name>
<evidence type="ECO:0000256" key="1">
    <source>
        <dbReference type="SAM" id="MobiDB-lite"/>
    </source>
</evidence>
<accession>A0A4Y7TSW5</accession>
<feature type="chain" id="PRO_5021298822" evidence="2">
    <location>
        <begin position="23"/>
        <end position="365"/>
    </location>
</feature>
<feature type="compositionally biased region" description="Pro residues" evidence="1">
    <location>
        <begin position="343"/>
        <end position="358"/>
    </location>
</feature>
<evidence type="ECO:0000313" key="3">
    <source>
        <dbReference type="EMBL" id="TEB36978.1"/>
    </source>
</evidence>
<dbReference type="STRING" id="71717.A0A4Y7TSW5"/>
<feature type="compositionally biased region" description="Polar residues" evidence="1">
    <location>
        <begin position="274"/>
        <end position="287"/>
    </location>
</feature>